<dbReference type="InterPro" id="IPR005148">
    <property type="entry name" value="Arg-tRNA-synth_N"/>
</dbReference>
<evidence type="ECO:0000256" key="10">
    <source>
        <dbReference type="RuleBase" id="RU363038"/>
    </source>
</evidence>
<feature type="domain" description="Arginyl tRNA synthetase N-terminal" evidence="12">
    <location>
        <begin position="3"/>
        <end position="91"/>
    </location>
</feature>
<dbReference type="PROSITE" id="PS00178">
    <property type="entry name" value="AA_TRNA_LIGASE_I"/>
    <property type="match status" value="1"/>
</dbReference>
<dbReference type="SUPFAM" id="SSF55190">
    <property type="entry name" value="Arginyl-tRNA synthetase (ArgRS), N-terminal 'additional' domain"/>
    <property type="match status" value="1"/>
</dbReference>
<dbReference type="InterPro" id="IPR001412">
    <property type="entry name" value="aa-tRNA-synth_I_CS"/>
</dbReference>
<dbReference type="HAMAP" id="MF_00123">
    <property type="entry name" value="Arg_tRNA_synth"/>
    <property type="match status" value="1"/>
</dbReference>
<protein>
    <recommendedName>
        <fullName evidence="9">Arginine--tRNA ligase</fullName>
        <ecNumber evidence="9">6.1.1.19</ecNumber>
    </recommendedName>
    <alternativeName>
        <fullName evidence="9">Arginyl-tRNA synthetase</fullName>
        <shortName evidence="9">ArgRS</shortName>
    </alternativeName>
</protein>
<dbReference type="Gene3D" id="3.40.50.620">
    <property type="entry name" value="HUPs"/>
    <property type="match status" value="1"/>
</dbReference>
<reference evidence="13 14" key="1">
    <citation type="submission" date="2024-02" db="EMBL/GenBank/DDBJ databases">
        <title>Bacteria isolated from the canopy kelp, Nereocystis luetkeana.</title>
        <authorList>
            <person name="Pfister C.A."/>
            <person name="Younker I.T."/>
            <person name="Light S.H."/>
        </authorList>
    </citation>
    <scope>NUCLEOTIDE SEQUENCE [LARGE SCALE GENOMIC DNA]</scope>
    <source>
        <strain evidence="13 14">TI.5.07</strain>
    </source>
</reference>
<keyword evidence="3 9" id="KW-0436">Ligase</keyword>
<dbReference type="CDD" id="cd00671">
    <property type="entry name" value="ArgRS_core"/>
    <property type="match status" value="1"/>
</dbReference>
<dbReference type="InterPro" id="IPR014729">
    <property type="entry name" value="Rossmann-like_a/b/a_fold"/>
</dbReference>
<dbReference type="NCBIfam" id="TIGR00456">
    <property type="entry name" value="argS"/>
    <property type="match status" value="1"/>
</dbReference>
<dbReference type="InterPro" id="IPR001278">
    <property type="entry name" value="Arg-tRNA-ligase"/>
</dbReference>
<comment type="caution">
    <text evidence="13">The sequence shown here is derived from an EMBL/GenBank/DDBJ whole genome shotgun (WGS) entry which is preliminary data.</text>
</comment>
<dbReference type="SUPFAM" id="SSF47323">
    <property type="entry name" value="Anticodon-binding domain of a subclass of class I aminoacyl-tRNA synthetases"/>
    <property type="match status" value="1"/>
</dbReference>
<dbReference type="PANTHER" id="PTHR11956:SF5">
    <property type="entry name" value="ARGININE--TRNA LIGASE, CYTOPLASMIC"/>
    <property type="match status" value="1"/>
</dbReference>
<dbReference type="Pfam" id="PF00750">
    <property type="entry name" value="tRNA-synt_1d"/>
    <property type="match status" value="1"/>
</dbReference>
<dbReference type="InterPro" id="IPR035684">
    <property type="entry name" value="ArgRS_core"/>
</dbReference>
<accession>A0ABU9GFJ4</accession>
<dbReference type="Proteomes" id="UP001378242">
    <property type="component" value="Unassembled WGS sequence"/>
</dbReference>
<dbReference type="RefSeq" id="WP_077377924.1">
    <property type="nucleotide sequence ID" value="NZ_CP017114.1"/>
</dbReference>
<proteinExistence type="inferred from homology"/>
<evidence type="ECO:0000313" key="13">
    <source>
        <dbReference type="EMBL" id="MEL0617236.1"/>
    </source>
</evidence>
<evidence type="ECO:0000256" key="5">
    <source>
        <dbReference type="ARBA" id="ARBA00022840"/>
    </source>
</evidence>
<evidence type="ECO:0000256" key="4">
    <source>
        <dbReference type="ARBA" id="ARBA00022741"/>
    </source>
</evidence>
<dbReference type="GO" id="GO:0004814">
    <property type="term" value="F:arginine-tRNA ligase activity"/>
    <property type="evidence" value="ECO:0007669"/>
    <property type="project" value="UniProtKB-EC"/>
</dbReference>
<evidence type="ECO:0000313" key="14">
    <source>
        <dbReference type="Proteomes" id="UP001378242"/>
    </source>
</evidence>
<dbReference type="SMART" id="SM00836">
    <property type="entry name" value="DALR_1"/>
    <property type="match status" value="1"/>
</dbReference>
<evidence type="ECO:0000256" key="3">
    <source>
        <dbReference type="ARBA" id="ARBA00022598"/>
    </source>
</evidence>
<dbReference type="Gene3D" id="1.10.730.10">
    <property type="entry name" value="Isoleucyl-tRNA Synthetase, Domain 1"/>
    <property type="match status" value="1"/>
</dbReference>
<dbReference type="Gene3D" id="3.30.1360.70">
    <property type="entry name" value="Arginyl tRNA synthetase N-terminal domain"/>
    <property type="match status" value="1"/>
</dbReference>
<name>A0ABU9GFJ4_COBMA</name>
<keyword evidence="14" id="KW-1185">Reference proteome</keyword>
<keyword evidence="5 9" id="KW-0067">ATP-binding</keyword>
<keyword evidence="2 9" id="KW-0963">Cytoplasm</keyword>
<dbReference type="Pfam" id="PF05746">
    <property type="entry name" value="DALR_1"/>
    <property type="match status" value="1"/>
</dbReference>
<evidence type="ECO:0000259" key="12">
    <source>
        <dbReference type="SMART" id="SM01016"/>
    </source>
</evidence>
<evidence type="ECO:0000256" key="9">
    <source>
        <dbReference type="HAMAP-Rule" id="MF_00123"/>
    </source>
</evidence>
<dbReference type="EC" id="6.1.1.19" evidence="9"/>
<comment type="similarity">
    <text evidence="1 9 10">Belongs to the class-I aminoacyl-tRNA synthetase family.</text>
</comment>
<dbReference type="SUPFAM" id="SSF52374">
    <property type="entry name" value="Nucleotidylyl transferase"/>
    <property type="match status" value="1"/>
</dbReference>
<evidence type="ECO:0000256" key="8">
    <source>
        <dbReference type="ARBA" id="ARBA00049339"/>
    </source>
</evidence>
<evidence type="ECO:0000256" key="1">
    <source>
        <dbReference type="ARBA" id="ARBA00005594"/>
    </source>
</evidence>
<keyword evidence="6 9" id="KW-0648">Protein biosynthesis</keyword>
<evidence type="ECO:0000256" key="2">
    <source>
        <dbReference type="ARBA" id="ARBA00022490"/>
    </source>
</evidence>
<gene>
    <name evidence="9 13" type="primary">argS</name>
    <name evidence="13" type="ORF">V6243_10350</name>
</gene>
<organism evidence="13 14">
    <name type="scientific">Cobetia marina</name>
    <name type="common">Deleya marina</name>
    <dbReference type="NCBI Taxonomy" id="28258"/>
    <lineage>
        <taxon>Bacteria</taxon>
        <taxon>Pseudomonadati</taxon>
        <taxon>Pseudomonadota</taxon>
        <taxon>Gammaproteobacteria</taxon>
        <taxon>Oceanospirillales</taxon>
        <taxon>Halomonadaceae</taxon>
        <taxon>Cobetia</taxon>
    </lineage>
</organism>
<dbReference type="GeneID" id="43176548"/>
<keyword evidence="7 9" id="KW-0030">Aminoacyl-tRNA synthetase</keyword>
<feature type="domain" description="DALR anticodon binding" evidence="11">
    <location>
        <begin position="440"/>
        <end position="561"/>
    </location>
</feature>
<comment type="catalytic activity">
    <reaction evidence="8 9">
        <text>tRNA(Arg) + L-arginine + ATP = L-arginyl-tRNA(Arg) + AMP + diphosphate</text>
        <dbReference type="Rhea" id="RHEA:20301"/>
        <dbReference type="Rhea" id="RHEA-COMP:9658"/>
        <dbReference type="Rhea" id="RHEA-COMP:9673"/>
        <dbReference type="ChEBI" id="CHEBI:30616"/>
        <dbReference type="ChEBI" id="CHEBI:32682"/>
        <dbReference type="ChEBI" id="CHEBI:33019"/>
        <dbReference type="ChEBI" id="CHEBI:78442"/>
        <dbReference type="ChEBI" id="CHEBI:78513"/>
        <dbReference type="ChEBI" id="CHEBI:456215"/>
        <dbReference type="EC" id="6.1.1.19"/>
    </reaction>
</comment>
<dbReference type="InterPro" id="IPR009080">
    <property type="entry name" value="tRNAsynth_Ia_anticodon-bd"/>
</dbReference>
<evidence type="ECO:0000256" key="7">
    <source>
        <dbReference type="ARBA" id="ARBA00023146"/>
    </source>
</evidence>
<evidence type="ECO:0000259" key="11">
    <source>
        <dbReference type="SMART" id="SM00836"/>
    </source>
</evidence>
<dbReference type="SMART" id="SM01016">
    <property type="entry name" value="Arg_tRNA_synt_N"/>
    <property type="match status" value="1"/>
</dbReference>
<comment type="subunit">
    <text evidence="9">Monomer.</text>
</comment>
<dbReference type="Pfam" id="PF03485">
    <property type="entry name" value="Arg_tRNA_synt_N"/>
    <property type="match status" value="1"/>
</dbReference>
<evidence type="ECO:0000256" key="6">
    <source>
        <dbReference type="ARBA" id="ARBA00022917"/>
    </source>
</evidence>
<dbReference type="InterPro" id="IPR036695">
    <property type="entry name" value="Arg-tRNA-synth_N_sf"/>
</dbReference>
<keyword evidence="4 9" id="KW-0547">Nucleotide-binding</keyword>
<dbReference type="CDD" id="cd07956">
    <property type="entry name" value="Anticodon_Ia_Arg"/>
    <property type="match status" value="1"/>
</dbReference>
<comment type="subcellular location">
    <subcellularLocation>
        <location evidence="9">Cytoplasm</location>
    </subcellularLocation>
</comment>
<feature type="short sequence motif" description="'HIGH' region" evidence="9">
    <location>
        <begin position="128"/>
        <end position="138"/>
    </location>
</feature>
<dbReference type="InterPro" id="IPR008909">
    <property type="entry name" value="DALR_anticod-bd"/>
</dbReference>
<sequence length="561" mass="61574">MKETIIELLGQALDSLKADGTLPADASPQIKVDPTKDKTHGDYASNLAMMTSKAAGMKPRELAEKLVAALPASDAVSKVEIAGPGFLNFFAETGAVADIVRRVFSEGDRFGHSDVGAGEKVQVEFVSANPTGPLHVGHGRGAAVGDVLCRLLAATGHDVTREFYYNDAGAQINNLALSVQARAKGLGPDDASWPADGYRGDYIRELAASYMAGDTVEADGKQVTGAAEPDDLDAIRVFAVAYLRHEQDLDLKAFGVEFDVYFLESSLYRDGKVEDTVKRLVDNGYTYEDDGAMWLRTTDFGDDKDRVMRKRDGGYTYFLPDVAYHLDKWQRGFTQVINEQGADHHSTVTRVRAGLQALKAGIPEGWPDYVLHQMVTVMRSGEEVKLSKRAGSYVTLRDLIEEVGRDATRYFLAARRADSQLTFDIDLARSQSNDNPVYYIQYAHARVHSVLRKASREDKAFDESLAMAQLSLLTSDQEKAVMNRMAQFPDVVTHAAKVREPQQVAQYLQDLSSDFHTCYNAVKVMVEDDATRNARLALGLATAQVIRNGLALLGVSAPEEM</sequence>
<dbReference type="PANTHER" id="PTHR11956">
    <property type="entry name" value="ARGINYL-TRNA SYNTHETASE"/>
    <property type="match status" value="1"/>
</dbReference>
<dbReference type="EMBL" id="JBAKAP010000010">
    <property type="protein sequence ID" value="MEL0617236.1"/>
    <property type="molecule type" value="Genomic_DNA"/>
</dbReference>
<dbReference type="PRINTS" id="PR01038">
    <property type="entry name" value="TRNASYNTHARG"/>
</dbReference>